<keyword evidence="3" id="KW-1185">Reference proteome</keyword>
<keyword evidence="1" id="KW-1133">Transmembrane helix</keyword>
<dbReference type="PROSITE" id="PS51257">
    <property type="entry name" value="PROKAR_LIPOPROTEIN"/>
    <property type="match status" value="1"/>
</dbReference>
<evidence type="ECO:0000313" key="3">
    <source>
        <dbReference type="Proteomes" id="UP000002408"/>
    </source>
</evidence>
<reference evidence="3" key="1">
    <citation type="journal article" date="2015" name="Microbiology">
        <title>Genome of Methanoregula boonei 6A8 reveals adaptations to oligotrophic peatland environments.</title>
        <authorList>
            <person name="Braeuer S."/>
            <person name="Cadillo-Quiroz H."/>
            <person name="Kyrpides N."/>
            <person name="Woyke T."/>
            <person name="Goodwin L."/>
            <person name="Detter C."/>
            <person name="Podell S."/>
            <person name="Yavitt J.B."/>
            <person name="Zinder S.H."/>
        </authorList>
    </citation>
    <scope>NUCLEOTIDE SEQUENCE [LARGE SCALE GENOMIC DNA]</scope>
    <source>
        <strain evidence="3">DSM 21154 / JCM 14090 / 6A8</strain>
    </source>
</reference>
<dbReference type="GeneID" id="25393887"/>
<proteinExistence type="predicted"/>
<name>A7I519_METB6</name>
<evidence type="ECO:0000313" key="2">
    <source>
        <dbReference type="EMBL" id="ABS54830.1"/>
    </source>
</evidence>
<organism evidence="2 3">
    <name type="scientific">Methanoregula boonei (strain DSM 21154 / JCM 14090 / 6A8)</name>
    <dbReference type="NCBI Taxonomy" id="456442"/>
    <lineage>
        <taxon>Archaea</taxon>
        <taxon>Methanobacteriati</taxon>
        <taxon>Methanobacteriota</taxon>
        <taxon>Stenosarchaea group</taxon>
        <taxon>Methanomicrobia</taxon>
        <taxon>Methanomicrobiales</taxon>
        <taxon>Methanoregulaceae</taxon>
        <taxon>Methanoregula</taxon>
    </lineage>
</organism>
<dbReference type="AlphaFoldDB" id="A7I519"/>
<protein>
    <submittedName>
        <fullName evidence="2">Uncharacterized protein</fullName>
    </submittedName>
</protein>
<accession>A7I519</accession>
<gene>
    <name evidence="2" type="ordered locus">Mboo_0308</name>
</gene>
<feature type="transmembrane region" description="Helical" evidence="1">
    <location>
        <begin position="274"/>
        <end position="295"/>
    </location>
</feature>
<dbReference type="HOGENOM" id="CLU_080077_0_0_2"/>
<dbReference type="eggNOG" id="arCOG04436">
    <property type="taxonomic scope" value="Archaea"/>
</dbReference>
<dbReference type="RefSeq" id="WP_011991318.1">
    <property type="nucleotide sequence ID" value="NC_009712.1"/>
</dbReference>
<evidence type="ECO:0000256" key="1">
    <source>
        <dbReference type="SAM" id="Phobius"/>
    </source>
</evidence>
<dbReference type="EMBL" id="CP000780">
    <property type="protein sequence ID" value="ABS54830.1"/>
    <property type="molecule type" value="Genomic_DNA"/>
</dbReference>
<dbReference type="OrthoDB" id="291106at2157"/>
<dbReference type="Proteomes" id="UP000002408">
    <property type="component" value="Chromosome"/>
</dbReference>
<dbReference type="KEGG" id="mbn:Mboo_0308"/>
<keyword evidence="1" id="KW-0812">Transmembrane</keyword>
<keyword evidence="1" id="KW-0472">Membrane</keyword>
<sequence precursor="true">MKKTGILLVLAFILLFFVVAAGCMNLAMTEKYTVSQDAQITHAEYDLNMDRSTYNLLKLGAEHEGYDSVQALLERNLTKTLGPGNVSYTETWDNQNNKVTLSFSSTDTYSPPSDSKISIRKDGDNLVYQDDTFYSPQALQSLGAGESAASLTTPVPTPAPTSALVYNATTHGYDLITITPTPVPTKWIWNSSLQKYEQVEITPTPAVPLFNASEEREMMGAMLSGVSVDYYLEMPGKIVNTSATVVNNNKAEWHFGGADLMNTSIYAESQPPSLLPGFTSFVAVAGCALVVLFLGRRKNKSR</sequence>